<feature type="domain" description="BDI-1685-like C-terminal" evidence="2">
    <location>
        <begin position="368"/>
        <end position="562"/>
    </location>
</feature>
<proteinExistence type="predicted"/>
<dbReference type="InterPro" id="IPR053983">
    <property type="entry name" value="BDI_1685-like_C"/>
</dbReference>
<dbReference type="RefSeq" id="WP_186746610.1">
    <property type="nucleotide sequence ID" value="NZ_CP060394.1"/>
</dbReference>
<evidence type="ECO:0000259" key="2">
    <source>
        <dbReference type="Pfam" id="PF22256"/>
    </source>
</evidence>
<dbReference type="Pfam" id="PF22256">
    <property type="entry name" value="BDI_1685-like_C"/>
    <property type="match status" value="1"/>
</dbReference>
<protein>
    <submittedName>
        <fullName evidence="3">DUF5107 domain-containing protein</fullName>
    </submittedName>
</protein>
<evidence type="ECO:0000259" key="1">
    <source>
        <dbReference type="Pfam" id="PF17128"/>
    </source>
</evidence>
<sequence length="595" mass="67170">MRWIDNLADGPRRNMLAMQETTEFLLTHALLPAGPIPTCFDPDGIYPYESFCETSRRPEIRRYRMITMENERIRVRICPDLGGRVCSLFLKDGAAEVLFFPQVVRPVRILPRQSFTGGGIELSFPISHTPVETAPVLYEIAKTEDRVYVCCGEREIKFGMHWTVEYSLGEGDDFLTQRTVFFNPGAKGQPWMSWSNAAVPARPDTVFDFPGGPVLVHDAEIRTIDWETQGPRSQADVRRMTGYFWQKPDCSAFGAFTPSLGVGLYHMADPLQVPGIKLWSDGIGRDEGWVSQYTLDEAQCLEIQAGPLVDQSVKATLQPGQLHEQVEFWIPSLHRRDIHTVALPAPRLRLVGEVPVFAWARQDEMDLWLQLADARKAGDALRIPRAPDLDSNRWAPSGLAELGDALAWAASRSVASKRDRWLFQQGAWLAGSGEPDAALKVLSECHDDRGRALAGRLWLVYGHDTDEAAKAFRAIESPTISLHPQVIFERDKALAALSPATMDERKRWLDAVSALEDEWLAERRASLLLDCGDAQGAHDVLTGTRFQRVHQRYERTRLWRRVESMLGLHPVTYPSWLGEDDLAEFGAYREHSERL</sequence>
<accession>A0A7G8BPG5</accession>
<dbReference type="AlphaFoldDB" id="A0A7G8BPG5"/>
<dbReference type="KEGG" id="adin:H7849_11390"/>
<dbReference type="Pfam" id="PF17128">
    <property type="entry name" value="DUF5107"/>
    <property type="match status" value="1"/>
</dbReference>
<evidence type="ECO:0000313" key="4">
    <source>
        <dbReference type="Proteomes" id="UP000515312"/>
    </source>
</evidence>
<gene>
    <name evidence="3" type="ORF">H7849_11390</name>
</gene>
<dbReference type="EMBL" id="CP060394">
    <property type="protein sequence ID" value="QNI34435.1"/>
    <property type="molecule type" value="Genomic_DNA"/>
</dbReference>
<feature type="domain" description="DUF5107" evidence="1">
    <location>
        <begin position="41"/>
        <end position="331"/>
    </location>
</feature>
<name>A0A7G8BPG5_9BACT</name>
<dbReference type="InterPro" id="IPR033396">
    <property type="entry name" value="DUF5107"/>
</dbReference>
<organism evidence="3 4">
    <name type="scientific">Alloacidobacterium dinghuense</name>
    <dbReference type="NCBI Taxonomy" id="2763107"/>
    <lineage>
        <taxon>Bacteria</taxon>
        <taxon>Pseudomonadati</taxon>
        <taxon>Acidobacteriota</taxon>
        <taxon>Terriglobia</taxon>
        <taxon>Terriglobales</taxon>
        <taxon>Acidobacteriaceae</taxon>
        <taxon>Alloacidobacterium</taxon>
    </lineage>
</organism>
<reference evidence="3 4" key="1">
    <citation type="submission" date="2020-08" db="EMBL/GenBank/DDBJ databases">
        <title>Edaphobacter telluris sp. nov. and Acidobacterium dinghuensis sp. nov., two acidobacteria isolated from forest soil.</title>
        <authorList>
            <person name="Fu J."/>
            <person name="Qiu L."/>
        </authorList>
    </citation>
    <scope>NUCLEOTIDE SEQUENCE [LARGE SCALE GENOMIC DNA]</scope>
    <source>
        <strain evidence="3">4Y35</strain>
    </source>
</reference>
<evidence type="ECO:0000313" key="3">
    <source>
        <dbReference type="EMBL" id="QNI34435.1"/>
    </source>
</evidence>
<dbReference type="Proteomes" id="UP000515312">
    <property type="component" value="Chromosome"/>
</dbReference>
<keyword evidence="4" id="KW-1185">Reference proteome</keyword>